<evidence type="ECO:0000256" key="3">
    <source>
        <dbReference type="ARBA" id="ARBA00022490"/>
    </source>
</evidence>
<proteinExistence type="inferred from homology"/>
<comment type="subcellular location">
    <subcellularLocation>
        <location evidence="1">Cytoplasm</location>
        <location evidence="1">Cytosol</location>
    </subcellularLocation>
</comment>
<name>A0A183IYA6_9BILA</name>
<evidence type="ECO:0000256" key="7">
    <source>
        <dbReference type="ARBA" id="ARBA00044208"/>
    </source>
</evidence>
<dbReference type="WBParaSite" id="SBAD_0000891501-mRNA-1">
    <property type="protein sequence ID" value="SBAD_0000891501-mRNA-1"/>
    <property type="gene ID" value="SBAD_0000891501"/>
</dbReference>
<dbReference type="AlphaFoldDB" id="A0A183IYA6"/>
<accession>A0A183IYA6</accession>
<dbReference type="Gene3D" id="3.40.50.10470">
    <property type="entry name" value="Translation initiation factor eif-2b, domain 2"/>
    <property type="match status" value="1"/>
</dbReference>
<keyword evidence="4" id="KW-0396">Initiation factor</keyword>
<evidence type="ECO:0000256" key="8">
    <source>
        <dbReference type="ARBA" id="ARBA00044236"/>
    </source>
</evidence>
<comment type="similarity">
    <text evidence="2 10">Belongs to the eIF-2B alpha/beta/delta subunits family.</text>
</comment>
<keyword evidence="3" id="KW-0963">Cytoplasm</keyword>
<dbReference type="GO" id="GO:0005085">
    <property type="term" value="F:guanyl-nucleotide exchange factor activity"/>
    <property type="evidence" value="ECO:0007669"/>
    <property type="project" value="TreeGrafter"/>
</dbReference>
<comment type="subunit">
    <text evidence="9">Component of the translation initiation factor 2B (eIF2B) complex which is a heterodecamer of two sets of five different subunits: alpha, beta, gamma, delta and epsilon. Subunits alpha, beta and delta comprise a regulatory subcomplex and subunits epsilon and gamma comprise a catalytic subcomplex. Within the complex, the hexameric regulatory complex resides at the center, with the two heterodimeric catalytic subcomplexes bound on opposite sides.</text>
</comment>
<evidence type="ECO:0000256" key="1">
    <source>
        <dbReference type="ARBA" id="ARBA00004514"/>
    </source>
</evidence>
<keyword evidence="12" id="KW-1185">Reference proteome</keyword>
<dbReference type="GO" id="GO:0003743">
    <property type="term" value="F:translation initiation factor activity"/>
    <property type="evidence" value="ECO:0007669"/>
    <property type="project" value="UniProtKB-KW"/>
</dbReference>
<evidence type="ECO:0000313" key="11">
    <source>
        <dbReference type="EMBL" id="VDP18155.1"/>
    </source>
</evidence>
<keyword evidence="5" id="KW-0648">Protein biosynthesis</keyword>
<evidence type="ECO:0000256" key="2">
    <source>
        <dbReference type="ARBA" id="ARBA00007251"/>
    </source>
</evidence>
<gene>
    <name evidence="11" type="ORF">SBAD_LOCUS8604</name>
</gene>
<evidence type="ECO:0000256" key="4">
    <source>
        <dbReference type="ARBA" id="ARBA00022540"/>
    </source>
</evidence>
<evidence type="ECO:0000313" key="12">
    <source>
        <dbReference type="Proteomes" id="UP000270296"/>
    </source>
</evidence>
<evidence type="ECO:0000256" key="10">
    <source>
        <dbReference type="RuleBase" id="RU003814"/>
    </source>
</evidence>
<dbReference type="Proteomes" id="UP000270296">
    <property type="component" value="Unassembled WGS sequence"/>
</dbReference>
<dbReference type="OrthoDB" id="10249309at2759"/>
<comment type="function">
    <text evidence="6">Acts as a component of the translation initiation factor 2B (eIF2B) complex, which catalyzes the exchange of GDP for GTP on eukaryotic initiation factor 2 (eIF2) gamma subunit. Its guanine nucleotide exchange factor activity is repressed when bound to eIF2 complex phosphorylated on the alpha subunit, thereby limiting the amount of methionyl-initiator methionine tRNA available to the ribosome and consequently global translation is repressed.</text>
</comment>
<dbReference type="PANTHER" id="PTHR45860:SF1">
    <property type="entry name" value="TRANSLATION INITIATION FACTOR EIF-2B SUBUNIT ALPHA"/>
    <property type="match status" value="1"/>
</dbReference>
<dbReference type="PANTHER" id="PTHR45860">
    <property type="entry name" value="TRANSLATION INITIATION FACTOR EIF-2B SUBUNIT ALPHA"/>
    <property type="match status" value="1"/>
</dbReference>
<dbReference type="GO" id="GO:0005829">
    <property type="term" value="C:cytosol"/>
    <property type="evidence" value="ECO:0007669"/>
    <property type="project" value="UniProtKB-SubCell"/>
</dbReference>
<dbReference type="InterPro" id="IPR037171">
    <property type="entry name" value="NagB/RpiA_transferase-like"/>
</dbReference>
<dbReference type="Pfam" id="PF01008">
    <property type="entry name" value="IF-2B"/>
    <property type="match status" value="1"/>
</dbReference>
<reference evidence="11 12" key="2">
    <citation type="submission" date="2018-11" db="EMBL/GenBank/DDBJ databases">
        <authorList>
            <consortium name="Pathogen Informatics"/>
        </authorList>
    </citation>
    <scope>NUCLEOTIDE SEQUENCE [LARGE SCALE GENOMIC DNA]</scope>
</reference>
<evidence type="ECO:0000256" key="6">
    <source>
        <dbReference type="ARBA" id="ARBA00043898"/>
    </source>
</evidence>
<evidence type="ECO:0000313" key="13">
    <source>
        <dbReference type="WBParaSite" id="SBAD_0000891501-mRNA-1"/>
    </source>
</evidence>
<evidence type="ECO:0000256" key="5">
    <source>
        <dbReference type="ARBA" id="ARBA00022917"/>
    </source>
</evidence>
<dbReference type="EMBL" id="UZAM01011775">
    <property type="protein sequence ID" value="VDP18155.1"/>
    <property type="molecule type" value="Genomic_DNA"/>
</dbReference>
<dbReference type="SUPFAM" id="SSF100950">
    <property type="entry name" value="NagB/RpiA/CoA transferase-like"/>
    <property type="match status" value="1"/>
</dbReference>
<reference evidence="13" key="1">
    <citation type="submission" date="2016-06" db="UniProtKB">
        <authorList>
            <consortium name="WormBaseParasite"/>
        </authorList>
    </citation>
    <scope>IDENTIFICATION</scope>
</reference>
<organism evidence="13">
    <name type="scientific">Soboliphyme baturini</name>
    <dbReference type="NCBI Taxonomy" id="241478"/>
    <lineage>
        <taxon>Eukaryota</taxon>
        <taxon>Metazoa</taxon>
        <taxon>Ecdysozoa</taxon>
        <taxon>Nematoda</taxon>
        <taxon>Enoplea</taxon>
        <taxon>Dorylaimia</taxon>
        <taxon>Dioctophymatida</taxon>
        <taxon>Dioctophymatoidea</taxon>
        <taxon>Soboliphymatidae</taxon>
        <taxon>Soboliphyme</taxon>
    </lineage>
</organism>
<dbReference type="GO" id="GO:0005851">
    <property type="term" value="C:eukaryotic translation initiation factor 2B complex"/>
    <property type="evidence" value="ECO:0007669"/>
    <property type="project" value="TreeGrafter"/>
</dbReference>
<protein>
    <recommendedName>
        <fullName evidence="7">Translation initiation factor eIF2B subunit alpha</fullName>
    </recommendedName>
    <alternativeName>
        <fullName evidence="8">eIF2B GDP-GTP exchange factor subunit alpha</fullName>
    </alternativeName>
</protein>
<dbReference type="InterPro" id="IPR051501">
    <property type="entry name" value="eIF2B_alpha/beta/delta"/>
</dbReference>
<dbReference type="InterPro" id="IPR000649">
    <property type="entry name" value="IF-2B-related"/>
</dbReference>
<dbReference type="Gene3D" id="1.20.120.1070">
    <property type="entry name" value="Translation initiation factor eIF-2B, N-terminal domain"/>
    <property type="match status" value="1"/>
</dbReference>
<dbReference type="InterPro" id="IPR042529">
    <property type="entry name" value="IF_2B-like_C"/>
</dbReference>
<dbReference type="InterPro" id="IPR042528">
    <property type="entry name" value="elF-2B_alpha_N"/>
</dbReference>
<evidence type="ECO:0000256" key="9">
    <source>
        <dbReference type="ARBA" id="ARBA00046432"/>
    </source>
</evidence>
<sequence>MSAKELAVKEHFLSVLLENDAKSPALACIETLLECVKKTKATTLTELNNELKLAISVIQNTDFSYMSVSSAGELFLRFISLAVLDNPDQNFSECQKVLWHRGQQFLRKISASAEKIALLSQSFMRGETKILIHGQNSIILMSLIMAAKKNQRCEVYLTDSEPKKDLELFVKQLRAEGINCTVILFAAVGYIMEKMDMVFVGAEGVVENGGIVNKIGTLTVAICAKAKNKPLYVLTESIKFYRVYPLNQSDMPVQFKYFASVLKDETKDISREHPLNDYTPPEYISLLFTDLGILTPAAVSDELIKLYL</sequence>